<reference evidence="1 2" key="1">
    <citation type="submission" date="2017-10" db="EMBL/GenBank/DDBJ databases">
        <title>Draft genome of actinobacteria isolated from guarana (Paullinia cupana (Mart.) Ducke.</title>
        <authorList>
            <person name="Siqueira K.A."/>
            <person name="Liotti R.G."/>
            <person name="Mendes T.A."/>
            <person name="Soares M.A."/>
        </authorList>
    </citation>
    <scope>NUCLEOTIDE SEQUENCE [LARGE SCALE GENOMIC DNA]</scope>
    <source>
        <strain evidence="1 2">199</strain>
    </source>
</reference>
<sequence length="126" mass="13339">MPGSLRLATVFQAYALPLSATRILSPVLSAAAVTARSLLVFQPVPSFLSGSAIRPVGPGLPWLCSLLEGGAAKAVVVCMRVPVSAVQVTRAAQRARIRFLGLKRGSSRFSLRFPCPCGHESARLRP</sequence>
<gene>
    <name evidence="1" type="ORF">CQW44_33965</name>
</gene>
<protein>
    <submittedName>
        <fullName evidence="1">Uncharacterized protein</fullName>
    </submittedName>
</protein>
<dbReference type="AlphaFoldDB" id="A0A3R8Q6T5"/>
<evidence type="ECO:0000313" key="1">
    <source>
        <dbReference type="EMBL" id="RRQ79784.1"/>
    </source>
</evidence>
<proteinExistence type="predicted"/>
<organism evidence="1 2">
    <name type="scientific">Streptomyces griseofuscus</name>
    <dbReference type="NCBI Taxonomy" id="146922"/>
    <lineage>
        <taxon>Bacteria</taxon>
        <taxon>Bacillati</taxon>
        <taxon>Actinomycetota</taxon>
        <taxon>Actinomycetes</taxon>
        <taxon>Kitasatosporales</taxon>
        <taxon>Streptomycetaceae</taxon>
        <taxon>Streptomyces</taxon>
    </lineage>
</organism>
<dbReference type="EMBL" id="PDES01000018">
    <property type="protein sequence ID" value="RRQ79784.1"/>
    <property type="molecule type" value="Genomic_DNA"/>
</dbReference>
<dbReference type="Proteomes" id="UP000276379">
    <property type="component" value="Unassembled WGS sequence"/>
</dbReference>
<keyword evidence="2" id="KW-1185">Reference proteome</keyword>
<name>A0A3R8Q6T5_9ACTN</name>
<evidence type="ECO:0000313" key="2">
    <source>
        <dbReference type="Proteomes" id="UP000276379"/>
    </source>
</evidence>
<comment type="caution">
    <text evidence="1">The sequence shown here is derived from an EMBL/GenBank/DDBJ whole genome shotgun (WGS) entry which is preliminary data.</text>
</comment>
<accession>A0A3R8Q6T5</accession>